<comment type="caution">
    <text evidence="2">The sequence shown here is derived from an EMBL/GenBank/DDBJ whole genome shotgun (WGS) entry which is preliminary data.</text>
</comment>
<name>A0A0W0F090_MONRR</name>
<accession>A0A0W0F090</accession>
<feature type="compositionally biased region" description="Acidic residues" evidence="1">
    <location>
        <begin position="126"/>
        <end position="141"/>
    </location>
</feature>
<organism evidence="2 3">
    <name type="scientific">Moniliophthora roreri</name>
    <name type="common">Frosty pod rot fungus</name>
    <name type="synonym">Monilia roreri</name>
    <dbReference type="NCBI Taxonomy" id="221103"/>
    <lineage>
        <taxon>Eukaryota</taxon>
        <taxon>Fungi</taxon>
        <taxon>Dikarya</taxon>
        <taxon>Basidiomycota</taxon>
        <taxon>Agaricomycotina</taxon>
        <taxon>Agaricomycetes</taxon>
        <taxon>Agaricomycetidae</taxon>
        <taxon>Agaricales</taxon>
        <taxon>Marasmiineae</taxon>
        <taxon>Marasmiaceae</taxon>
        <taxon>Moniliophthora</taxon>
    </lineage>
</organism>
<dbReference type="Proteomes" id="UP000054988">
    <property type="component" value="Unassembled WGS sequence"/>
</dbReference>
<evidence type="ECO:0000313" key="3">
    <source>
        <dbReference type="Proteomes" id="UP000054988"/>
    </source>
</evidence>
<feature type="region of interest" description="Disordered" evidence="1">
    <location>
        <begin position="95"/>
        <end position="168"/>
    </location>
</feature>
<protein>
    <submittedName>
        <fullName evidence="2">Uncharacterized protein</fullName>
    </submittedName>
</protein>
<sequence>MAPRIFIHNGKHMVKLNPDPPKPEPYDRAAQKEWDKQLLKEKREHRIMRKKWEQMTPTQRFERQAVMNHMDIKSIANRVRDLLKQGLQKAKIQLFLETNDSENNNRNGLGEDEIEPEAGSGNGADNESEVDSEDQSSDDKDELATDSSDFENHLGTNSRYSSEGEYEQ</sequence>
<reference evidence="2 3" key="1">
    <citation type="submission" date="2015-12" db="EMBL/GenBank/DDBJ databases">
        <title>Draft genome sequence of Moniliophthora roreri, the causal agent of frosty pod rot of cacao.</title>
        <authorList>
            <person name="Aime M.C."/>
            <person name="Diaz-Valderrama J.R."/>
            <person name="Kijpornyongpan T."/>
            <person name="Phillips-Mora W."/>
        </authorList>
    </citation>
    <scope>NUCLEOTIDE SEQUENCE [LARGE SCALE GENOMIC DNA]</scope>
    <source>
        <strain evidence="2 3">MCA 2952</strain>
    </source>
</reference>
<gene>
    <name evidence="2" type="ORF">WG66_17710</name>
</gene>
<dbReference type="AlphaFoldDB" id="A0A0W0F090"/>
<dbReference type="EMBL" id="LATX01002414">
    <property type="protein sequence ID" value="KTB29718.1"/>
    <property type="molecule type" value="Genomic_DNA"/>
</dbReference>
<feature type="compositionally biased region" description="Polar residues" evidence="1">
    <location>
        <begin position="96"/>
        <end position="107"/>
    </location>
</feature>
<proteinExistence type="predicted"/>
<evidence type="ECO:0000256" key="1">
    <source>
        <dbReference type="SAM" id="MobiDB-lite"/>
    </source>
</evidence>
<evidence type="ECO:0000313" key="2">
    <source>
        <dbReference type="EMBL" id="KTB29718.1"/>
    </source>
</evidence>